<organism evidence="1 2">
    <name type="scientific">Winslowiella arboricola</name>
    <dbReference type="NCBI Taxonomy" id="2978220"/>
    <lineage>
        <taxon>Bacteria</taxon>
        <taxon>Pseudomonadati</taxon>
        <taxon>Pseudomonadota</taxon>
        <taxon>Gammaproteobacteria</taxon>
        <taxon>Enterobacterales</taxon>
        <taxon>Erwiniaceae</taxon>
        <taxon>Winslowiella</taxon>
    </lineage>
</organism>
<comment type="caution">
    <text evidence="1">The sequence shown here is derived from an EMBL/GenBank/DDBJ whole genome shotgun (WGS) entry which is preliminary data.</text>
</comment>
<evidence type="ECO:0000313" key="1">
    <source>
        <dbReference type="EMBL" id="MCU5776031.1"/>
    </source>
</evidence>
<dbReference type="EMBL" id="JAODIM010000030">
    <property type="protein sequence ID" value="MCU5776031.1"/>
    <property type="molecule type" value="Genomic_DNA"/>
</dbReference>
<reference evidence="1" key="1">
    <citation type="submission" date="2022-09" db="EMBL/GenBank/DDBJ databases">
        <title>Winslowiella arboricola sp. nov., isolated from bleeding cankers on broadleaf hosts.</title>
        <authorList>
            <person name="Brady C."/>
            <person name="Kaur S."/>
            <person name="Crampton B."/>
            <person name="Maddock D."/>
            <person name="Arnold D."/>
            <person name="Denman S."/>
        </authorList>
    </citation>
    <scope>NUCLEOTIDE SEQUENCE</scope>
    <source>
        <strain evidence="1">BAC 15a-03b</strain>
    </source>
</reference>
<name>A0A9J6PPQ6_9GAMM</name>
<protein>
    <submittedName>
        <fullName evidence="1">Uncharacterized protein</fullName>
    </submittedName>
</protein>
<evidence type="ECO:0000313" key="2">
    <source>
        <dbReference type="Proteomes" id="UP001064262"/>
    </source>
</evidence>
<dbReference type="AlphaFoldDB" id="A0A9J6PPQ6"/>
<proteinExistence type="predicted"/>
<dbReference type="RefSeq" id="WP_267141586.1">
    <property type="nucleotide sequence ID" value="NZ_JAODIL010000060.1"/>
</dbReference>
<sequence>MKKLKKFAAACLVIIIGFLLIDCSMQKVAERHEGYTQSNIWAYYFYTDSEIRNAPRVSESWHFAFTALDGSLPRESSIIYSSDARINDVKIYLTSLGFREVARDGQSARWERKGEVMPYFTISFDPVTHNLTLSRASFR</sequence>
<keyword evidence="2" id="KW-1185">Reference proteome</keyword>
<dbReference type="Proteomes" id="UP001064262">
    <property type="component" value="Unassembled WGS sequence"/>
</dbReference>
<accession>A0A9J6PPQ6</accession>
<gene>
    <name evidence="1" type="ORF">N5923_00780</name>
</gene>